<dbReference type="InterPro" id="IPR036928">
    <property type="entry name" value="AS_sf"/>
</dbReference>
<dbReference type="AlphaFoldDB" id="A0A815CL18"/>
<dbReference type="EMBL" id="CAJOBA010001613">
    <property type="protein sequence ID" value="CAF3605363.1"/>
    <property type="molecule type" value="Genomic_DNA"/>
</dbReference>
<reference evidence="4" key="1">
    <citation type="submission" date="2021-02" db="EMBL/GenBank/DDBJ databases">
        <authorList>
            <person name="Nowell W R."/>
        </authorList>
    </citation>
    <scope>NUCLEOTIDE SEQUENCE</scope>
</reference>
<dbReference type="Proteomes" id="UP000663829">
    <property type="component" value="Unassembled WGS sequence"/>
</dbReference>
<feature type="signal peptide" evidence="1">
    <location>
        <begin position="1"/>
        <end position="21"/>
    </location>
</feature>
<dbReference type="Pfam" id="PF01425">
    <property type="entry name" value="Amidase"/>
    <property type="match status" value="1"/>
</dbReference>
<evidence type="ECO:0000259" key="2">
    <source>
        <dbReference type="Pfam" id="PF01425"/>
    </source>
</evidence>
<dbReference type="PROSITE" id="PS51257">
    <property type="entry name" value="PROKAR_LIPOPROTEIN"/>
    <property type="match status" value="1"/>
</dbReference>
<dbReference type="Gene3D" id="3.90.1300.10">
    <property type="entry name" value="Amidase signature (AS) domain"/>
    <property type="match status" value="1"/>
</dbReference>
<keyword evidence="7" id="KW-1185">Reference proteome</keyword>
<dbReference type="Proteomes" id="UP000677228">
    <property type="component" value="Unassembled WGS sequence"/>
</dbReference>
<feature type="chain" id="PRO_5035686893" description="Amidase domain-containing protein" evidence="1">
    <location>
        <begin position="22"/>
        <end position="522"/>
    </location>
</feature>
<feature type="domain" description="Amidase" evidence="2">
    <location>
        <begin position="63"/>
        <end position="447"/>
    </location>
</feature>
<name>A0A815CL18_9BILA</name>
<comment type="caution">
    <text evidence="4">The sequence shown here is derived from an EMBL/GenBank/DDBJ whole genome shotgun (WGS) entry which is preliminary data.</text>
</comment>
<sequence length="522" mass="57086">MKSLLISIIITLNCIIVSVSCFNHYPAPDQYHKHRSTNLDLLYATITDLKEALNDLQITPAQLVHQYLRRIQEVNREGPELNAVIETNPDAEKIAHKLQYGKGALNGIPILVKDIIDTADRLSTTAGSYALLGSKVPRDAFVIRQLRKAGAIILGKTSLSEWSGFRVFNISRQGVSARGGVSKSAYVTNGDPLGSSSGSAIAVSVGLCAAALGEETDGSIIGPASRNGIVGMKPTVGLTSRSGVIPISHIQDSIGPMAKTVEDVALLLEVIQGEDPRDNATVGVRRESCYTKYLKGVSGFKGVRVGVLRYDVITNATNPEQVKVFDEAVKLIRSHGALVKDPIRLKNSDELDLPAELIVAVGQFKENIENYLRQLKHTKIRTLRDIINFNNDHKSLEFNQYLSDQDIFLFAENTIVTSEDLANYARLAQSLEQTLEKHHLDILITLAEFGTRPSAIAGSPMITVPLGYLQVGDGTTDLQPFGLGIMGRKWSEGLLLKVAHAFEQATHVRDRVRPKYAPKDSY</sequence>
<proteinExistence type="predicted"/>
<dbReference type="OrthoDB" id="421993at2759"/>
<gene>
    <name evidence="4" type="ORF">GPM918_LOCUS27818</name>
    <name evidence="3" type="ORF">OVA965_LOCUS5652</name>
    <name evidence="6" type="ORF">SRO942_LOCUS28218</name>
    <name evidence="5" type="ORF">TMI583_LOCUS5647</name>
</gene>
<dbReference type="PANTHER" id="PTHR42678:SF34">
    <property type="entry name" value="OS04G0183300 PROTEIN"/>
    <property type="match status" value="1"/>
</dbReference>
<accession>A0A815CL18</accession>
<dbReference type="Proteomes" id="UP000682733">
    <property type="component" value="Unassembled WGS sequence"/>
</dbReference>
<evidence type="ECO:0000313" key="7">
    <source>
        <dbReference type="Proteomes" id="UP000663829"/>
    </source>
</evidence>
<dbReference type="Proteomes" id="UP000681722">
    <property type="component" value="Unassembled WGS sequence"/>
</dbReference>
<protein>
    <recommendedName>
        <fullName evidence="2">Amidase domain-containing protein</fullName>
    </recommendedName>
</protein>
<dbReference type="EMBL" id="CAJNOQ010011854">
    <property type="protein sequence ID" value="CAF1286602.1"/>
    <property type="molecule type" value="Genomic_DNA"/>
</dbReference>
<dbReference type="EMBL" id="CAJNOK010001614">
    <property type="protein sequence ID" value="CAF0821118.1"/>
    <property type="molecule type" value="Genomic_DNA"/>
</dbReference>
<organism evidence="4 7">
    <name type="scientific">Didymodactylos carnosus</name>
    <dbReference type="NCBI Taxonomy" id="1234261"/>
    <lineage>
        <taxon>Eukaryota</taxon>
        <taxon>Metazoa</taxon>
        <taxon>Spiralia</taxon>
        <taxon>Gnathifera</taxon>
        <taxon>Rotifera</taxon>
        <taxon>Eurotatoria</taxon>
        <taxon>Bdelloidea</taxon>
        <taxon>Philodinida</taxon>
        <taxon>Philodinidae</taxon>
        <taxon>Didymodactylos</taxon>
    </lineage>
</organism>
<dbReference type="SUPFAM" id="SSF75304">
    <property type="entry name" value="Amidase signature (AS) enzymes"/>
    <property type="match status" value="1"/>
</dbReference>
<dbReference type="InterPro" id="IPR023631">
    <property type="entry name" value="Amidase_dom"/>
</dbReference>
<evidence type="ECO:0000313" key="6">
    <source>
        <dbReference type="EMBL" id="CAF4087917.1"/>
    </source>
</evidence>
<dbReference type="EMBL" id="CAJOBC010030515">
    <property type="protein sequence ID" value="CAF4087917.1"/>
    <property type="molecule type" value="Genomic_DNA"/>
</dbReference>
<dbReference type="PANTHER" id="PTHR42678">
    <property type="entry name" value="AMIDASE"/>
    <property type="match status" value="1"/>
</dbReference>
<evidence type="ECO:0000256" key="1">
    <source>
        <dbReference type="SAM" id="SignalP"/>
    </source>
</evidence>
<keyword evidence="1" id="KW-0732">Signal</keyword>
<evidence type="ECO:0000313" key="3">
    <source>
        <dbReference type="EMBL" id="CAF0821118.1"/>
    </source>
</evidence>
<evidence type="ECO:0000313" key="4">
    <source>
        <dbReference type="EMBL" id="CAF1286602.1"/>
    </source>
</evidence>
<evidence type="ECO:0000313" key="5">
    <source>
        <dbReference type="EMBL" id="CAF3605363.1"/>
    </source>
</evidence>